<dbReference type="GO" id="GO:0003700">
    <property type="term" value="F:DNA-binding transcription factor activity"/>
    <property type="evidence" value="ECO:0007669"/>
    <property type="project" value="InterPro"/>
</dbReference>
<organism evidence="5 6">
    <name type="scientific">Paenibacillus psychroresistens</name>
    <dbReference type="NCBI Taxonomy" id="1778678"/>
    <lineage>
        <taxon>Bacteria</taxon>
        <taxon>Bacillati</taxon>
        <taxon>Bacillota</taxon>
        <taxon>Bacilli</taxon>
        <taxon>Bacillales</taxon>
        <taxon>Paenibacillaceae</taxon>
        <taxon>Paenibacillus</taxon>
    </lineage>
</organism>
<protein>
    <submittedName>
        <fullName evidence="5">Helix-turn-helix domain-containing protein</fullName>
    </submittedName>
</protein>
<dbReference type="SMART" id="SM00342">
    <property type="entry name" value="HTH_ARAC"/>
    <property type="match status" value="1"/>
</dbReference>
<dbReference type="InterPro" id="IPR009057">
    <property type="entry name" value="Homeodomain-like_sf"/>
</dbReference>
<evidence type="ECO:0000256" key="3">
    <source>
        <dbReference type="ARBA" id="ARBA00023163"/>
    </source>
</evidence>
<dbReference type="Proteomes" id="UP000426246">
    <property type="component" value="Chromosome"/>
</dbReference>
<evidence type="ECO:0000256" key="1">
    <source>
        <dbReference type="ARBA" id="ARBA00023015"/>
    </source>
</evidence>
<evidence type="ECO:0000313" key="6">
    <source>
        <dbReference type="Proteomes" id="UP000426246"/>
    </source>
</evidence>
<evidence type="ECO:0000259" key="4">
    <source>
        <dbReference type="PROSITE" id="PS01124"/>
    </source>
</evidence>
<dbReference type="InterPro" id="IPR003313">
    <property type="entry name" value="AraC-bd"/>
</dbReference>
<dbReference type="Pfam" id="PF12833">
    <property type="entry name" value="HTH_18"/>
    <property type="match status" value="1"/>
</dbReference>
<dbReference type="AlphaFoldDB" id="A0A6B8RLD7"/>
<sequence length="285" mass="32988">MLALLTMNPFVRVAHFYQFSFFKNASESNRIGYCYAFHLIDAGKGTVTIADQSFPVKKGDLLYIPPELPHAFYSDPSHPLASYNIYCELWSAEPLITKIHLVWAPTQFDPTLLTMVKLDTELEKLPNFIQLQHHVTIIELFAQIVRHYENHEHYASEIANTLLKAFIMQLVQLNSQSSHMDYRIKPIIERIDREANLGSHYEDWLEESRLGKTQFHELFKLATGLSPKAYWTKAIMKQASVILWESNQSITSIAENLGYSSIHHFTKQFSAFYGVSPSEFRKRKL</sequence>
<dbReference type="PROSITE" id="PS01124">
    <property type="entry name" value="HTH_ARAC_FAMILY_2"/>
    <property type="match status" value="1"/>
</dbReference>
<evidence type="ECO:0000313" key="5">
    <source>
        <dbReference type="EMBL" id="QGQ97201.1"/>
    </source>
</evidence>
<dbReference type="Gene3D" id="2.60.120.10">
    <property type="entry name" value="Jelly Rolls"/>
    <property type="match status" value="1"/>
</dbReference>
<dbReference type="GO" id="GO:0043565">
    <property type="term" value="F:sequence-specific DNA binding"/>
    <property type="evidence" value="ECO:0007669"/>
    <property type="project" value="InterPro"/>
</dbReference>
<keyword evidence="2" id="KW-0238">DNA-binding</keyword>
<gene>
    <name evidence="5" type="ORF">EHS13_21090</name>
</gene>
<keyword evidence="6" id="KW-1185">Reference proteome</keyword>
<reference evidence="6" key="1">
    <citation type="submission" date="2018-11" db="EMBL/GenBank/DDBJ databases">
        <title>Complete genome sequence of Paenibacillus sp. ML311-T8.</title>
        <authorList>
            <person name="Nam Y.-D."/>
            <person name="Kang J."/>
            <person name="Chung W.-H."/>
            <person name="Park Y.S."/>
        </authorList>
    </citation>
    <scope>NUCLEOTIDE SEQUENCE [LARGE SCALE GENOMIC DNA]</scope>
    <source>
        <strain evidence="6">ML311-T8</strain>
    </source>
</reference>
<dbReference type="PANTHER" id="PTHR43280:SF2">
    <property type="entry name" value="HTH-TYPE TRANSCRIPTIONAL REGULATOR EXSA"/>
    <property type="match status" value="1"/>
</dbReference>
<dbReference type="SUPFAM" id="SSF46689">
    <property type="entry name" value="Homeodomain-like"/>
    <property type="match status" value="1"/>
</dbReference>
<dbReference type="InterPro" id="IPR014710">
    <property type="entry name" value="RmlC-like_jellyroll"/>
</dbReference>
<dbReference type="EMBL" id="CP034235">
    <property type="protein sequence ID" value="QGQ97201.1"/>
    <property type="molecule type" value="Genomic_DNA"/>
</dbReference>
<accession>A0A6B8RLD7</accession>
<dbReference type="SUPFAM" id="SSF51215">
    <property type="entry name" value="Regulatory protein AraC"/>
    <property type="match status" value="1"/>
</dbReference>
<keyword evidence="3" id="KW-0804">Transcription</keyword>
<dbReference type="OrthoDB" id="2533861at2"/>
<dbReference type="Pfam" id="PF02311">
    <property type="entry name" value="AraC_binding"/>
    <property type="match status" value="1"/>
</dbReference>
<evidence type="ECO:0000256" key="2">
    <source>
        <dbReference type="ARBA" id="ARBA00023125"/>
    </source>
</evidence>
<dbReference type="RefSeq" id="WP_155702303.1">
    <property type="nucleotide sequence ID" value="NZ_CP034235.1"/>
</dbReference>
<dbReference type="InterPro" id="IPR037923">
    <property type="entry name" value="HTH-like"/>
</dbReference>
<dbReference type="PRINTS" id="PR00032">
    <property type="entry name" value="HTHARAC"/>
</dbReference>
<feature type="domain" description="HTH araC/xylS-type" evidence="4">
    <location>
        <begin position="185"/>
        <end position="283"/>
    </location>
</feature>
<proteinExistence type="predicted"/>
<name>A0A6B8RLD7_9BACL</name>
<keyword evidence="1" id="KW-0805">Transcription regulation</keyword>
<dbReference type="InterPro" id="IPR020449">
    <property type="entry name" value="Tscrpt_reg_AraC-type_HTH"/>
</dbReference>
<dbReference type="Gene3D" id="1.10.10.60">
    <property type="entry name" value="Homeodomain-like"/>
    <property type="match status" value="1"/>
</dbReference>
<dbReference type="KEGG" id="ppsc:EHS13_21090"/>
<dbReference type="InterPro" id="IPR018060">
    <property type="entry name" value="HTH_AraC"/>
</dbReference>
<dbReference type="PANTHER" id="PTHR43280">
    <property type="entry name" value="ARAC-FAMILY TRANSCRIPTIONAL REGULATOR"/>
    <property type="match status" value="1"/>
</dbReference>